<evidence type="ECO:0000313" key="13">
    <source>
        <dbReference type="Proteomes" id="UP000266552"/>
    </source>
</evidence>
<evidence type="ECO:0000256" key="8">
    <source>
        <dbReference type="ARBA" id="ARBA00023306"/>
    </source>
</evidence>
<dbReference type="PROSITE" id="PS51900">
    <property type="entry name" value="CB"/>
    <property type="match status" value="1"/>
</dbReference>
<geneLocation type="plasmid" evidence="12 13">
    <name>pAZOPL1</name>
</geneLocation>
<comment type="subcellular location">
    <subcellularLocation>
        <location evidence="1">Cytoplasm</location>
    </subcellularLocation>
</comment>
<dbReference type="SUPFAM" id="SSF56349">
    <property type="entry name" value="DNA breaking-rejoining enzymes"/>
    <property type="match status" value="1"/>
</dbReference>
<evidence type="ECO:0000256" key="5">
    <source>
        <dbReference type="ARBA" id="ARBA00022908"/>
    </source>
</evidence>
<keyword evidence="5" id="KW-0229">DNA integration</keyword>
<dbReference type="GO" id="GO:0015074">
    <property type="term" value="P:DNA integration"/>
    <property type="evidence" value="ECO:0007669"/>
    <property type="project" value="UniProtKB-KW"/>
</dbReference>
<keyword evidence="2" id="KW-0963">Cytoplasm</keyword>
<evidence type="ECO:0000256" key="9">
    <source>
        <dbReference type="PROSITE-ProRule" id="PRU01248"/>
    </source>
</evidence>
<evidence type="ECO:0000256" key="3">
    <source>
        <dbReference type="ARBA" id="ARBA00022618"/>
    </source>
</evidence>
<dbReference type="GO" id="GO:0007059">
    <property type="term" value="P:chromosome segregation"/>
    <property type="evidence" value="ECO:0007669"/>
    <property type="project" value="UniProtKB-KW"/>
</dbReference>
<evidence type="ECO:0000259" key="11">
    <source>
        <dbReference type="PROSITE" id="PS51900"/>
    </source>
</evidence>
<dbReference type="Proteomes" id="UP000266552">
    <property type="component" value="Plasmid pAZOPL1"/>
</dbReference>
<keyword evidence="3" id="KW-0132">Cell division</keyword>
<dbReference type="KEGG" id="plw:D5F53_32270"/>
<dbReference type="InterPro" id="IPR044068">
    <property type="entry name" value="CB"/>
</dbReference>
<evidence type="ECO:0000313" key="12">
    <source>
        <dbReference type="EMBL" id="AYB48006.1"/>
    </source>
</evidence>
<feature type="domain" description="Core-binding (CB)" evidence="11">
    <location>
        <begin position="1"/>
        <end position="90"/>
    </location>
</feature>
<dbReference type="Pfam" id="PF13495">
    <property type="entry name" value="Phage_int_SAM_4"/>
    <property type="match status" value="1"/>
</dbReference>
<sequence length="315" mass="36675">MKYADILEHYERELNLFLVYMKDREYSLDTQKGYLHDIKHFLLSLNYKAIGDVSDIDVMYYLTQVRETGAGARYRNRCQSAIRLFYKVMIRFKVTDHNPAMDIEKAKVEKKRQPAYLQKQFLDASLELIQGRYLIRDVSIVALMAYAGLRVSEIVRLNIPDYDRDNSNIGVLGKGGKWRYIPLPVELNQLLAMYLSERINPWNSKDPAFFVSQFRRRISKRMVQTISEKTLDALTKQYPQISGLPLSAHKFRHSFATDLLRNGADLRAVQELLGHEDISTTQIYTHVMDEAKERAMNKVRPSIPAFTSRKKNKAN</sequence>
<keyword evidence="13" id="KW-1185">Reference proteome</keyword>
<dbReference type="InterPro" id="IPR002104">
    <property type="entry name" value="Integrase_catalytic"/>
</dbReference>
<keyword evidence="8" id="KW-0131">Cell cycle</keyword>
<dbReference type="GO" id="GO:0003677">
    <property type="term" value="F:DNA binding"/>
    <property type="evidence" value="ECO:0007669"/>
    <property type="project" value="UniProtKB-UniRule"/>
</dbReference>
<evidence type="ECO:0000256" key="4">
    <source>
        <dbReference type="ARBA" id="ARBA00022829"/>
    </source>
</evidence>
<proteinExistence type="predicted"/>
<dbReference type="InterPro" id="IPR013762">
    <property type="entry name" value="Integrase-like_cat_sf"/>
</dbReference>
<dbReference type="Gene3D" id="1.10.443.10">
    <property type="entry name" value="Intergrase catalytic core"/>
    <property type="match status" value="1"/>
</dbReference>
<protein>
    <submittedName>
        <fullName evidence="12">Integrase</fullName>
    </submittedName>
</protein>
<evidence type="ECO:0000256" key="1">
    <source>
        <dbReference type="ARBA" id="ARBA00004496"/>
    </source>
</evidence>
<dbReference type="PANTHER" id="PTHR30349">
    <property type="entry name" value="PHAGE INTEGRASE-RELATED"/>
    <property type="match status" value="1"/>
</dbReference>
<dbReference type="InterPro" id="IPR011010">
    <property type="entry name" value="DNA_brk_join_enz"/>
</dbReference>
<dbReference type="EMBL" id="CP032413">
    <property type="protein sequence ID" value="AYB48006.1"/>
    <property type="molecule type" value="Genomic_DNA"/>
</dbReference>
<evidence type="ECO:0000259" key="10">
    <source>
        <dbReference type="PROSITE" id="PS51898"/>
    </source>
</evidence>
<reference evidence="12 13" key="1">
    <citation type="submission" date="2018-09" db="EMBL/GenBank/DDBJ databases">
        <title>Genome Sequence of Paenibacillus lautus Strain E7593-69, Azo Dye-Degrading Bacteria, Isolated from Commercial Tattoo Inks.</title>
        <authorList>
            <person name="Nho S.W."/>
            <person name="Kim S.-J."/>
            <person name="Kweon O."/>
            <person name="Cerniglia C.E."/>
        </authorList>
    </citation>
    <scope>NUCLEOTIDE SEQUENCE [LARGE SCALE GENOMIC DNA]</scope>
    <source>
        <strain evidence="12 13">E7593-69</strain>
        <plasmid evidence="12 13">pAZOPL1</plasmid>
    </source>
</reference>
<feature type="domain" description="Tyr recombinase" evidence="10">
    <location>
        <begin position="112"/>
        <end position="297"/>
    </location>
</feature>
<dbReference type="Pfam" id="PF00589">
    <property type="entry name" value="Phage_integrase"/>
    <property type="match status" value="1"/>
</dbReference>
<dbReference type="GO" id="GO:0051301">
    <property type="term" value="P:cell division"/>
    <property type="evidence" value="ECO:0007669"/>
    <property type="project" value="UniProtKB-KW"/>
</dbReference>
<dbReference type="InterPro" id="IPR010998">
    <property type="entry name" value="Integrase_recombinase_N"/>
</dbReference>
<dbReference type="GO" id="GO:0005737">
    <property type="term" value="C:cytoplasm"/>
    <property type="evidence" value="ECO:0007669"/>
    <property type="project" value="UniProtKB-SubCell"/>
</dbReference>
<evidence type="ECO:0000256" key="6">
    <source>
        <dbReference type="ARBA" id="ARBA00023125"/>
    </source>
</evidence>
<name>A0A385TW11_PAELA</name>
<dbReference type="RefSeq" id="WP_119851367.1">
    <property type="nucleotide sequence ID" value="NZ_CP032413.1"/>
</dbReference>
<keyword evidence="7" id="KW-0233">DNA recombination</keyword>
<keyword evidence="12" id="KW-0614">Plasmid</keyword>
<dbReference type="AlphaFoldDB" id="A0A385TW11"/>
<keyword evidence="4" id="KW-0159">Chromosome partition</keyword>
<organism evidence="12 13">
    <name type="scientific">Paenibacillus lautus</name>
    <name type="common">Bacillus lautus</name>
    <dbReference type="NCBI Taxonomy" id="1401"/>
    <lineage>
        <taxon>Bacteria</taxon>
        <taxon>Bacillati</taxon>
        <taxon>Bacillota</taxon>
        <taxon>Bacilli</taxon>
        <taxon>Bacillales</taxon>
        <taxon>Paenibacillaceae</taxon>
        <taxon>Paenibacillus</taxon>
    </lineage>
</organism>
<dbReference type="GO" id="GO:0006310">
    <property type="term" value="P:DNA recombination"/>
    <property type="evidence" value="ECO:0007669"/>
    <property type="project" value="UniProtKB-KW"/>
</dbReference>
<keyword evidence="6 9" id="KW-0238">DNA-binding</keyword>
<gene>
    <name evidence="12" type="ORF">D5F53_32270</name>
</gene>
<dbReference type="PANTHER" id="PTHR30349:SF77">
    <property type="entry name" value="TYROSINE RECOMBINASE XERC"/>
    <property type="match status" value="1"/>
</dbReference>
<accession>A0A385TW11</accession>
<evidence type="ECO:0000256" key="2">
    <source>
        <dbReference type="ARBA" id="ARBA00022490"/>
    </source>
</evidence>
<dbReference type="Gene3D" id="1.10.150.130">
    <property type="match status" value="1"/>
</dbReference>
<dbReference type="InterPro" id="IPR004107">
    <property type="entry name" value="Integrase_SAM-like_N"/>
</dbReference>
<evidence type="ECO:0000256" key="7">
    <source>
        <dbReference type="ARBA" id="ARBA00023172"/>
    </source>
</evidence>
<dbReference type="InterPro" id="IPR050090">
    <property type="entry name" value="Tyrosine_recombinase_XerCD"/>
</dbReference>
<dbReference type="PROSITE" id="PS51898">
    <property type="entry name" value="TYR_RECOMBINASE"/>
    <property type="match status" value="1"/>
</dbReference>